<dbReference type="NCBIfam" id="TIGR00044">
    <property type="entry name" value="YggS family pyridoxal phosphate-dependent enzyme"/>
    <property type="match status" value="1"/>
</dbReference>
<name>A0A949U203_9CLOT</name>
<gene>
    <name evidence="5" type="ORF">I6U48_19165</name>
</gene>
<dbReference type="RefSeq" id="WP_218322079.1">
    <property type="nucleotide sequence ID" value="NZ_JAEEGC010000106.1"/>
</dbReference>
<dbReference type="CDD" id="cd00635">
    <property type="entry name" value="PLPDE_III_YBL036c_like"/>
    <property type="match status" value="1"/>
</dbReference>
<reference evidence="5" key="1">
    <citation type="submission" date="2020-12" db="EMBL/GenBank/DDBJ databases">
        <title>Clostridium thailandense sp. nov., a novel acetogenic bacterium isolated from peat land soil in Thailand.</title>
        <authorList>
            <person name="Chaikitkaew S."/>
            <person name="Birkeland N.K."/>
        </authorList>
    </citation>
    <scope>NUCLEOTIDE SEQUENCE</scope>
    <source>
        <strain evidence="5">PL3</strain>
    </source>
</reference>
<proteinExistence type="inferred from homology"/>
<keyword evidence="6" id="KW-1185">Reference proteome</keyword>
<sequence>MSIEENVINVRETIPEGVTLIAVSKTKPVEDLQRVYDMEIRDFGENKVQELTDKFEKLPKDIRWHLIGHLQKNKIKYIVGKVYLIHSLDSVKLLEELEKHYKAKNMTAEVLIQINIGKEESKTGIYVEDLEVLISSCENCSNVKVRGLMAIIPQVSEKECGDYFKRMKNLFDDLKKRSFKNISMEILSMGMTGDYRLAIKEGSNMVRVGEGIFGKRNYNNKLGGK</sequence>
<dbReference type="PANTHER" id="PTHR10146:SF14">
    <property type="entry name" value="PYRIDOXAL PHOSPHATE HOMEOSTASIS PROTEIN"/>
    <property type="match status" value="1"/>
</dbReference>
<dbReference type="InterPro" id="IPR011078">
    <property type="entry name" value="PyrdxlP_homeostasis"/>
</dbReference>
<evidence type="ECO:0000259" key="4">
    <source>
        <dbReference type="Pfam" id="PF01168"/>
    </source>
</evidence>
<evidence type="ECO:0000256" key="1">
    <source>
        <dbReference type="ARBA" id="ARBA00022898"/>
    </source>
</evidence>
<protein>
    <recommendedName>
        <fullName evidence="2">Pyridoxal phosphate homeostasis protein</fullName>
        <shortName evidence="2">PLP homeostasis protein</shortName>
    </recommendedName>
</protein>
<dbReference type="PIRSF" id="PIRSF004848">
    <property type="entry name" value="YBL036c_PLPDEIII"/>
    <property type="match status" value="1"/>
</dbReference>
<comment type="function">
    <text evidence="2">Pyridoxal 5'-phosphate (PLP)-binding protein, which is involved in PLP homeostasis.</text>
</comment>
<feature type="domain" description="Alanine racemase N-terminal" evidence="4">
    <location>
        <begin position="3"/>
        <end position="215"/>
    </location>
</feature>
<dbReference type="HAMAP" id="MF_02087">
    <property type="entry name" value="PLP_homeostasis"/>
    <property type="match status" value="1"/>
</dbReference>
<evidence type="ECO:0000313" key="5">
    <source>
        <dbReference type="EMBL" id="MBV7275023.1"/>
    </source>
</evidence>
<dbReference type="AlphaFoldDB" id="A0A949U203"/>
<evidence type="ECO:0000256" key="2">
    <source>
        <dbReference type="HAMAP-Rule" id="MF_02087"/>
    </source>
</evidence>
<dbReference type="FunFam" id="3.20.20.10:FF:000018">
    <property type="entry name" value="Pyridoxal phosphate homeostasis protein"/>
    <property type="match status" value="1"/>
</dbReference>
<dbReference type="InterPro" id="IPR001608">
    <property type="entry name" value="Ala_racemase_N"/>
</dbReference>
<keyword evidence="1 2" id="KW-0663">Pyridoxal phosphate</keyword>
<evidence type="ECO:0000256" key="3">
    <source>
        <dbReference type="RuleBase" id="RU004514"/>
    </source>
</evidence>
<comment type="similarity">
    <text evidence="2 3">Belongs to the pyridoxal phosphate-binding protein YggS/PROSC family.</text>
</comment>
<accession>A0A949U203</accession>
<dbReference type="EMBL" id="JAEEGC010000106">
    <property type="protein sequence ID" value="MBV7275023.1"/>
    <property type="molecule type" value="Genomic_DNA"/>
</dbReference>
<feature type="modified residue" description="N6-(pyridoxal phosphate)lysine" evidence="2">
    <location>
        <position position="25"/>
    </location>
</feature>
<evidence type="ECO:0000313" key="6">
    <source>
        <dbReference type="Proteomes" id="UP000694308"/>
    </source>
</evidence>
<dbReference type="Proteomes" id="UP000694308">
    <property type="component" value="Unassembled WGS sequence"/>
</dbReference>
<organism evidence="5 6">
    <name type="scientific">Clostridium thailandense</name>
    <dbReference type="NCBI Taxonomy" id="2794346"/>
    <lineage>
        <taxon>Bacteria</taxon>
        <taxon>Bacillati</taxon>
        <taxon>Bacillota</taxon>
        <taxon>Clostridia</taxon>
        <taxon>Eubacteriales</taxon>
        <taxon>Clostridiaceae</taxon>
        <taxon>Clostridium</taxon>
    </lineage>
</organism>
<dbReference type="Pfam" id="PF01168">
    <property type="entry name" value="Ala_racemase_N"/>
    <property type="match status" value="1"/>
</dbReference>
<dbReference type="GO" id="GO:0030170">
    <property type="term" value="F:pyridoxal phosphate binding"/>
    <property type="evidence" value="ECO:0007669"/>
    <property type="project" value="UniProtKB-UniRule"/>
</dbReference>
<comment type="caution">
    <text evidence="5">The sequence shown here is derived from an EMBL/GenBank/DDBJ whole genome shotgun (WGS) entry which is preliminary data.</text>
</comment>
<dbReference type="PANTHER" id="PTHR10146">
    <property type="entry name" value="PROLINE SYNTHETASE CO-TRANSCRIBED BACTERIAL HOMOLOG PROTEIN"/>
    <property type="match status" value="1"/>
</dbReference>